<name>A0AAU9UZW4_EUPED</name>
<evidence type="ECO:0000256" key="1">
    <source>
        <dbReference type="SAM" id="MobiDB-lite"/>
    </source>
</evidence>
<dbReference type="EMBL" id="CAKOGL010000026">
    <property type="protein sequence ID" value="CAH2103515.1"/>
    <property type="molecule type" value="Genomic_DNA"/>
</dbReference>
<organism evidence="2 3">
    <name type="scientific">Euphydryas editha</name>
    <name type="common">Edith's checkerspot</name>
    <dbReference type="NCBI Taxonomy" id="104508"/>
    <lineage>
        <taxon>Eukaryota</taxon>
        <taxon>Metazoa</taxon>
        <taxon>Ecdysozoa</taxon>
        <taxon>Arthropoda</taxon>
        <taxon>Hexapoda</taxon>
        <taxon>Insecta</taxon>
        <taxon>Pterygota</taxon>
        <taxon>Neoptera</taxon>
        <taxon>Endopterygota</taxon>
        <taxon>Lepidoptera</taxon>
        <taxon>Glossata</taxon>
        <taxon>Ditrysia</taxon>
        <taxon>Papilionoidea</taxon>
        <taxon>Nymphalidae</taxon>
        <taxon>Nymphalinae</taxon>
        <taxon>Euphydryas</taxon>
    </lineage>
</organism>
<reference evidence="2" key="1">
    <citation type="submission" date="2022-03" db="EMBL/GenBank/DDBJ databases">
        <authorList>
            <person name="Tunstrom K."/>
        </authorList>
    </citation>
    <scope>NUCLEOTIDE SEQUENCE</scope>
</reference>
<protein>
    <submittedName>
        <fullName evidence="2">Uncharacterized protein</fullName>
    </submittedName>
</protein>
<sequence length="76" mass="8304">MSRPGPSAESDVLRSQQSSSSVSSSSREPTPAQHFLQGLGNKKRRYAGCYNIHRQNGTNKTTWDLIAAIVLNAQCI</sequence>
<evidence type="ECO:0000313" key="2">
    <source>
        <dbReference type="EMBL" id="CAH2103515.1"/>
    </source>
</evidence>
<dbReference type="AlphaFoldDB" id="A0AAU9UZW4"/>
<dbReference type="Proteomes" id="UP001153954">
    <property type="component" value="Unassembled WGS sequence"/>
</dbReference>
<keyword evidence="3" id="KW-1185">Reference proteome</keyword>
<evidence type="ECO:0000313" key="3">
    <source>
        <dbReference type="Proteomes" id="UP001153954"/>
    </source>
</evidence>
<feature type="compositionally biased region" description="Low complexity" evidence="1">
    <location>
        <begin position="15"/>
        <end position="26"/>
    </location>
</feature>
<comment type="caution">
    <text evidence="2">The sequence shown here is derived from an EMBL/GenBank/DDBJ whole genome shotgun (WGS) entry which is preliminary data.</text>
</comment>
<proteinExistence type="predicted"/>
<accession>A0AAU9UZW4</accession>
<feature type="region of interest" description="Disordered" evidence="1">
    <location>
        <begin position="1"/>
        <end position="39"/>
    </location>
</feature>
<gene>
    <name evidence="2" type="ORF">EEDITHA_LOCUS18015</name>
</gene>